<organism evidence="6 7">
    <name type="scientific">Lachnellula willkommii</name>
    <dbReference type="NCBI Taxonomy" id="215461"/>
    <lineage>
        <taxon>Eukaryota</taxon>
        <taxon>Fungi</taxon>
        <taxon>Dikarya</taxon>
        <taxon>Ascomycota</taxon>
        <taxon>Pezizomycotina</taxon>
        <taxon>Leotiomycetes</taxon>
        <taxon>Helotiales</taxon>
        <taxon>Lachnaceae</taxon>
        <taxon>Lachnellula</taxon>
    </lineage>
</organism>
<dbReference type="EMBL" id="QGML01001289">
    <property type="protein sequence ID" value="TVY89363.1"/>
    <property type="molecule type" value="Genomic_DNA"/>
</dbReference>
<dbReference type="GO" id="GO:0004497">
    <property type="term" value="F:monooxygenase activity"/>
    <property type="evidence" value="ECO:0007669"/>
    <property type="project" value="UniProtKB-KW"/>
</dbReference>
<dbReference type="Pfam" id="PF00067">
    <property type="entry name" value="p450"/>
    <property type="match status" value="1"/>
</dbReference>
<keyword evidence="6" id="KW-0503">Monooxygenase</keyword>
<gene>
    <name evidence="6" type="primary">vrtK</name>
    <name evidence="6" type="ORF">LAWI1_G006534</name>
</gene>
<evidence type="ECO:0000313" key="6">
    <source>
        <dbReference type="EMBL" id="TVY89363.1"/>
    </source>
</evidence>
<name>A0A559M8T3_9HELO</name>
<dbReference type="SUPFAM" id="SSF48264">
    <property type="entry name" value="Cytochrome P450"/>
    <property type="match status" value="1"/>
</dbReference>
<evidence type="ECO:0000313" key="7">
    <source>
        <dbReference type="Proteomes" id="UP000315522"/>
    </source>
</evidence>
<dbReference type="InterPro" id="IPR050121">
    <property type="entry name" value="Cytochrome_P450_monoxygenase"/>
</dbReference>
<evidence type="ECO:0000256" key="4">
    <source>
        <dbReference type="ARBA" id="ARBA00022723"/>
    </source>
</evidence>
<evidence type="ECO:0000256" key="3">
    <source>
        <dbReference type="ARBA" id="ARBA00022617"/>
    </source>
</evidence>
<keyword evidence="6" id="KW-0560">Oxidoreductase</keyword>
<evidence type="ECO:0000256" key="2">
    <source>
        <dbReference type="ARBA" id="ARBA00010617"/>
    </source>
</evidence>
<comment type="caution">
    <text evidence="6">The sequence shown here is derived from an EMBL/GenBank/DDBJ whole genome shotgun (WGS) entry which is preliminary data.</text>
</comment>
<dbReference type="PRINTS" id="PR00385">
    <property type="entry name" value="P450"/>
</dbReference>
<evidence type="ECO:0000256" key="5">
    <source>
        <dbReference type="ARBA" id="ARBA00023004"/>
    </source>
</evidence>
<protein>
    <submittedName>
        <fullName evidence="6">Cytochrome P450 monooxygenase</fullName>
    </submittedName>
</protein>
<dbReference type="AlphaFoldDB" id="A0A559M8T3"/>
<evidence type="ECO:0000256" key="1">
    <source>
        <dbReference type="ARBA" id="ARBA00001971"/>
    </source>
</evidence>
<proteinExistence type="inferred from homology"/>
<dbReference type="GO" id="GO:0020037">
    <property type="term" value="F:heme binding"/>
    <property type="evidence" value="ECO:0007669"/>
    <property type="project" value="InterPro"/>
</dbReference>
<dbReference type="InterPro" id="IPR001128">
    <property type="entry name" value="Cyt_P450"/>
</dbReference>
<keyword evidence="3" id="KW-0349">Heme</keyword>
<dbReference type="Proteomes" id="UP000315522">
    <property type="component" value="Unassembled WGS sequence"/>
</dbReference>
<accession>A0A559M8T3</accession>
<keyword evidence="4" id="KW-0479">Metal-binding</keyword>
<dbReference type="PANTHER" id="PTHR24305">
    <property type="entry name" value="CYTOCHROME P450"/>
    <property type="match status" value="1"/>
</dbReference>
<keyword evidence="5" id="KW-0408">Iron</keyword>
<comment type="similarity">
    <text evidence="2">Belongs to the cytochrome P450 family.</text>
</comment>
<dbReference type="Gene3D" id="1.10.630.10">
    <property type="entry name" value="Cytochrome P450"/>
    <property type="match status" value="1"/>
</dbReference>
<dbReference type="GO" id="GO:0016705">
    <property type="term" value="F:oxidoreductase activity, acting on paired donors, with incorporation or reduction of molecular oxygen"/>
    <property type="evidence" value="ECO:0007669"/>
    <property type="project" value="InterPro"/>
</dbReference>
<dbReference type="InterPro" id="IPR036396">
    <property type="entry name" value="Cyt_P450_sf"/>
</dbReference>
<comment type="cofactor">
    <cofactor evidence="1">
        <name>heme</name>
        <dbReference type="ChEBI" id="CHEBI:30413"/>
    </cofactor>
</comment>
<dbReference type="PANTHER" id="PTHR24305:SF210">
    <property type="entry name" value="CYTOCHROME P450 MONOOXYGENASE ASQL-RELATED"/>
    <property type="match status" value="1"/>
</dbReference>
<keyword evidence="7" id="KW-1185">Reference proteome</keyword>
<sequence>MSRAEIIKASGTLIVAGSETTATLLRGALFYLLKSPSSLSKLTTELRTSFPGPAGMNVVNLARLSYLNACLQEGLRLYPPVQGILLRKTQPGGAVINGYHIPGNSTEQRGRSPSACPTSPLGIQLHGSRNVCALALARPSSFCIGQTKRAAAIFMELHLAMAEMRAILAQML</sequence>
<dbReference type="GO" id="GO:0005506">
    <property type="term" value="F:iron ion binding"/>
    <property type="evidence" value="ECO:0007669"/>
    <property type="project" value="InterPro"/>
</dbReference>
<reference evidence="6 7" key="1">
    <citation type="submission" date="2018-05" db="EMBL/GenBank/DDBJ databases">
        <title>Genome sequencing and assembly of the regulated plant pathogen Lachnellula willkommii and related sister species for the development of diagnostic species identification markers.</title>
        <authorList>
            <person name="Giroux E."/>
            <person name="Bilodeau G."/>
        </authorList>
    </citation>
    <scope>NUCLEOTIDE SEQUENCE [LARGE SCALE GENOMIC DNA]</scope>
    <source>
        <strain evidence="6 7">CBS 172.35</strain>
    </source>
</reference>